<dbReference type="InterPro" id="IPR012495">
    <property type="entry name" value="TadE-like_dom"/>
</dbReference>
<sequence>MARPALISRLRRFRGSQDGLAAIEFALMAPVLATLLLGGYDLTRFIQVRSGVDKVGFSVADVTAQYKALNSSTMAQVFRITGSSLKSYRSGVNGVTILTSVYLDNTTPRVRWQCYSTNGSQWQSKIGKEGAAANVDKALLADGNDNLIVSEVFYRYEPLFTQFVTGNIDLHTQSLYRPRLGALNTKPC</sequence>
<keyword evidence="1" id="KW-0812">Transmembrane</keyword>
<proteinExistence type="predicted"/>
<dbReference type="EMBL" id="RYFI01000002">
    <property type="protein sequence ID" value="RXF75131.1"/>
    <property type="molecule type" value="Genomic_DNA"/>
</dbReference>
<feature type="domain" description="TadE-like" evidence="2">
    <location>
        <begin position="19"/>
        <end position="54"/>
    </location>
</feature>
<keyword evidence="1" id="KW-1133">Transmembrane helix</keyword>
<comment type="caution">
    <text evidence="3">The sequence shown here is derived from an EMBL/GenBank/DDBJ whole genome shotgun (WGS) entry which is preliminary data.</text>
</comment>
<accession>A0A4Q0MMT8</accession>
<keyword evidence="4" id="KW-1185">Reference proteome</keyword>
<name>A0A4Q0MMT8_9HYPH</name>
<evidence type="ECO:0000256" key="1">
    <source>
        <dbReference type="SAM" id="Phobius"/>
    </source>
</evidence>
<dbReference type="RefSeq" id="WP_128776121.1">
    <property type="nucleotide sequence ID" value="NZ_RYFI01000002.1"/>
</dbReference>
<dbReference type="AlphaFoldDB" id="A0A4Q0MMT8"/>
<keyword evidence="1" id="KW-0472">Membrane</keyword>
<evidence type="ECO:0000259" key="2">
    <source>
        <dbReference type="Pfam" id="PF07811"/>
    </source>
</evidence>
<evidence type="ECO:0000313" key="4">
    <source>
        <dbReference type="Proteomes" id="UP000289708"/>
    </source>
</evidence>
<dbReference type="OrthoDB" id="7355117at2"/>
<dbReference type="Proteomes" id="UP000289708">
    <property type="component" value="Unassembled WGS sequence"/>
</dbReference>
<feature type="transmembrane region" description="Helical" evidence="1">
    <location>
        <begin position="20"/>
        <end position="40"/>
    </location>
</feature>
<organism evidence="3 4">
    <name type="scientific">Hansschlegelia zhihuaiae</name>
    <dbReference type="NCBI Taxonomy" id="405005"/>
    <lineage>
        <taxon>Bacteria</taxon>
        <taxon>Pseudomonadati</taxon>
        <taxon>Pseudomonadota</taxon>
        <taxon>Alphaproteobacteria</taxon>
        <taxon>Hyphomicrobiales</taxon>
        <taxon>Methylopilaceae</taxon>
        <taxon>Hansschlegelia</taxon>
    </lineage>
</organism>
<evidence type="ECO:0000313" key="3">
    <source>
        <dbReference type="EMBL" id="RXF75131.1"/>
    </source>
</evidence>
<dbReference type="Pfam" id="PF07811">
    <property type="entry name" value="TadE"/>
    <property type="match status" value="1"/>
</dbReference>
<gene>
    <name evidence="3" type="ORF">EK403_03545</name>
</gene>
<protein>
    <submittedName>
        <fullName evidence="3">Pilus assembly protein</fullName>
    </submittedName>
</protein>
<reference evidence="3 4" key="1">
    <citation type="submission" date="2018-12" db="EMBL/GenBank/DDBJ databases">
        <title>bacterium Hansschlegelia zhihuaiae S113.</title>
        <authorList>
            <person name="He J."/>
        </authorList>
    </citation>
    <scope>NUCLEOTIDE SEQUENCE [LARGE SCALE GENOMIC DNA]</scope>
    <source>
        <strain evidence="3 4">S 113</strain>
    </source>
</reference>